<dbReference type="GO" id="GO:0046872">
    <property type="term" value="F:metal ion binding"/>
    <property type="evidence" value="ECO:0007669"/>
    <property type="project" value="UniProtKB-KW"/>
</dbReference>
<dbReference type="EMBL" id="SGPK01000354">
    <property type="protein sequence ID" value="THH04329.1"/>
    <property type="molecule type" value="Genomic_DNA"/>
</dbReference>
<evidence type="ECO:0000256" key="12">
    <source>
        <dbReference type="ARBA" id="ARBA00047174"/>
    </source>
</evidence>
<protein>
    <recommendedName>
        <fullName evidence="12">lytic cellulose monooxygenase (C4-dehydrogenating)</fullName>
        <ecNumber evidence="12">1.14.99.56</ecNumber>
    </recommendedName>
</protein>
<reference evidence="16 17" key="1">
    <citation type="submission" date="2019-02" db="EMBL/GenBank/DDBJ databases">
        <title>Genome sequencing of the rare red list fungi Phellinidium pouzarii.</title>
        <authorList>
            <person name="Buettner E."/>
            <person name="Kellner H."/>
        </authorList>
    </citation>
    <scope>NUCLEOTIDE SEQUENCE [LARGE SCALE GENOMIC DNA]</scope>
    <source>
        <strain evidence="16 17">DSM 108285</strain>
    </source>
</reference>
<dbReference type="Proteomes" id="UP000308199">
    <property type="component" value="Unassembled WGS sequence"/>
</dbReference>
<dbReference type="PANTHER" id="PTHR33353:SF6">
    <property type="entry name" value="ENDOGLUCANASE IV"/>
    <property type="match status" value="1"/>
</dbReference>
<keyword evidence="2" id="KW-0479">Metal-binding</keyword>
<feature type="domain" description="Auxiliary Activity family 9 catalytic" evidence="15">
    <location>
        <begin position="20"/>
        <end position="222"/>
    </location>
</feature>
<dbReference type="InterPro" id="IPR005103">
    <property type="entry name" value="AA9_LPMO"/>
</dbReference>
<evidence type="ECO:0000256" key="14">
    <source>
        <dbReference type="SAM" id="SignalP"/>
    </source>
</evidence>
<evidence type="ECO:0000256" key="6">
    <source>
        <dbReference type="ARBA" id="ARBA00023033"/>
    </source>
</evidence>
<evidence type="ECO:0000256" key="10">
    <source>
        <dbReference type="ARBA" id="ARBA00044502"/>
    </source>
</evidence>
<organism evidence="16 17">
    <name type="scientific">Phellinidium pouzarii</name>
    <dbReference type="NCBI Taxonomy" id="167371"/>
    <lineage>
        <taxon>Eukaryota</taxon>
        <taxon>Fungi</taxon>
        <taxon>Dikarya</taxon>
        <taxon>Basidiomycota</taxon>
        <taxon>Agaricomycotina</taxon>
        <taxon>Agaricomycetes</taxon>
        <taxon>Hymenochaetales</taxon>
        <taxon>Hymenochaetaceae</taxon>
        <taxon>Phellinidium</taxon>
    </lineage>
</organism>
<dbReference type="OrthoDB" id="4849160at2759"/>
<keyword evidence="8" id="KW-0119">Carbohydrate metabolism</keyword>
<dbReference type="EC" id="1.14.99.56" evidence="12"/>
<comment type="similarity">
    <text evidence="10">Belongs to the polysaccharide monooxygenase AA9 family.</text>
</comment>
<keyword evidence="3" id="KW-0136">Cellulose degradation</keyword>
<feature type="compositionally biased region" description="Low complexity" evidence="13">
    <location>
        <begin position="249"/>
        <end position="273"/>
    </location>
</feature>
<evidence type="ECO:0000256" key="8">
    <source>
        <dbReference type="ARBA" id="ARBA00023277"/>
    </source>
</evidence>
<evidence type="ECO:0000256" key="4">
    <source>
        <dbReference type="ARBA" id="ARBA00023002"/>
    </source>
</evidence>
<evidence type="ECO:0000256" key="9">
    <source>
        <dbReference type="ARBA" id="ARBA00023326"/>
    </source>
</evidence>
<keyword evidence="5" id="KW-0186">Copper</keyword>
<comment type="cofactor">
    <cofactor evidence="1">
        <name>Cu(2+)</name>
        <dbReference type="ChEBI" id="CHEBI:29036"/>
    </cofactor>
</comment>
<dbReference type="Gene3D" id="2.70.50.70">
    <property type="match status" value="1"/>
</dbReference>
<accession>A0A4S4KZF4</accession>
<keyword evidence="7" id="KW-1015">Disulfide bond</keyword>
<keyword evidence="6" id="KW-0503">Monooxygenase</keyword>
<evidence type="ECO:0000256" key="11">
    <source>
        <dbReference type="ARBA" id="ARBA00045077"/>
    </source>
</evidence>
<feature type="region of interest" description="Disordered" evidence="13">
    <location>
        <begin position="245"/>
        <end position="273"/>
    </location>
</feature>
<keyword evidence="9" id="KW-0624">Polysaccharide degradation</keyword>
<dbReference type="Pfam" id="PF03443">
    <property type="entry name" value="AA9"/>
    <property type="match status" value="1"/>
</dbReference>
<evidence type="ECO:0000259" key="15">
    <source>
        <dbReference type="Pfam" id="PF03443"/>
    </source>
</evidence>
<keyword evidence="17" id="KW-1185">Reference proteome</keyword>
<sequence>MKSTIFGISLLSVLPLVAAHGFLRQITIDGKTFAGDIPQGTENPSVIRLIDKVDPVKGATNRAVNCGQDAKIAALVADANPSSNVTFDWAGGDGGNWPHNIGPLMTYLSTCGNTTCDKFDAINAKWFKINEAGQRADGTWVQQDLMNGGTFSITLPSNLAPGQYLVRNEIIALHLATEQGGAEFYPSCSQINVGGNQTGVPAESDLVSLPGAYADNDPGIFDPTVFNPGATYVFPGPEVATLVDSDCNSTPSAAADSTSASATPSSIDSSFASSSTSTSQQNICGNSFTSFSLTSASASASESAAIPITAFTITSTINLTFPSPALAGPVSSSADATLTAALLSATASPDAVLAVRPRRVSRIMRDVFD</sequence>
<keyword evidence="14" id="KW-0732">Signal</keyword>
<comment type="catalytic activity">
    <reaction evidence="11">
        <text>[(1-&gt;4)-beta-D-glucosyl]n+m + reduced acceptor + O2 = 4-dehydro-beta-D-glucosyl-[(1-&gt;4)-beta-D-glucosyl]n-1 + [(1-&gt;4)-beta-D-glucosyl]m + acceptor + H2O.</text>
        <dbReference type="EC" id="1.14.99.56"/>
    </reaction>
</comment>
<keyword evidence="4" id="KW-0560">Oxidoreductase</keyword>
<evidence type="ECO:0000256" key="7">
    <source>
        <dbReference type="ARBA" id="ARBA00023157"/>
    </source>
</evidence>
<dbReference type="CDD" id="cd21175">
    <property type="entry name" value="LPMO_AA9"/>
    <property type="match status" value="1"/>
</dbReference>
<comment type="caution">
    <text evidence="16">The sequence shown here is derived from an EMBL/GenBank/DDBJ whole genome shotgun (WGS) entry which is preliminary data.</text>
</comment>
<proteinExistence type="inferred from homology"/>
<dbReference type="GO" id="GO:0004497">
    <property type="term" value="F:monooxygenase activity"/>
    <property type="evidence" value="ECO:0007669"/>
    <property type="project" value="UniProtKB-KW"/>
</dbReference>
<evidence type="ECO:0000256" key="2">
    <source>
        <dbReference type="ARBA" id="ARBA00022723"/>
    </source>
</evidence>
<evidence type="ECO:0000256" key="13">
    <source>
        <dbReference type="SAM" id="MobiDB-lite"/>
    </source>
</evidence>
<evidence type="ECO:0000313" key="16">
    <source>
        <dbReference type="EMBL" id="THH04329.1"/>
    </source>
</evidence>
<dbReference type="InterPro" id="IPR049892">
    <property type="entry name" value="AA9"/>
</dbReference>
<gene>
    <name evidence="16" type="ORF">EW145_g5606</name>
</gene>
<dbReference type="AlphaFoldDB" id="A0A4S4KZF4"/>
<evidence type="ECO:0000256" key="1">
    <source>
        <dbReference type="ARBA" id="ARBA00001973"/>
    </source>
</evidence>
<name>A0A4S4KZF4_9AGAM</name>
<evidence type="ECO:0000256" key="5">
    <source>
        <dbReference type="ARBA" id="ARBA00023008"/>
    </source>
</evidence>
<feature type="chain" id="PRO_5020414660" description="lytic cellulose monooxygenase (C4-dehydrogenating)" evidence="14">
    <location>
        <begin position="20"/>
        <end position="369"/>
    </location>
</feature>
<dbReference type="GO" id="GO:0030245">
    <property type="term" value="P:cellulose catabolic process"/>
    <property type="evidence" value="ECO:0007669"/>
    <property type="project" value="UniProtKB-KW"/>
</dbReference>
<evidence type="ECO:0000256" key="3">
    <source>
        <dbReference type="ARBA" id="ARBA00023001"/>
    </source>
</evidence>
<feature type="signal peptide" evidence="14">
    <location>
        <begin position="1"/>
        <end position="19"/>
    </location>
</feature>
<evidence type="ECO:0000313" key="17">
    <source>
        <dbReference type="Proteomes" id="UP000308199"/>
    </source>
</evidence>
<dbReference type="PANTHER" id="PTHR33353">
    <property type="entry name" value="PUTATIVE (AFU_ORTHOLOGUE AFUA_1G12560)-RELATED"/>
    <property type="match status" value="1"/>
</dbReference>